<keyword evidence="2" id="KW-0067">ATP-binding</keyword>
<dbReference type="Pfam" id="PF01695">
    <property type="entry name" value="IstB_IS21"/>
    <property type="match status" value="1"/>
</dbReference>
<dbReference type="CDD" id="cd00009">
    <property type="entry name" value="AAA"/>
    <property type="match status" value="1"/>
</dbReference>
<organism evidence="4 5">
    <name type="scientific">Heliobacterium mobile</name>
    <name type="common">Heliobacillus mobilis</name>
    <dbReference type="NCBI Taxonomy" id="28064"/>
    <lineage>
        <taxon>Bacteria</taxon>
        <taxon>Bacillati</taxon>
        <taxon>Bacillota</taxon>
        <taxon>Clostridia</taxon>
        <taxon>Eubacteriales</taxon>
        <taxon>Heliobacteriaceae</taxon>
        <taxon>Heliobacterium</taxon>
    </lineage>
</organism>
<dbReference type="GO" id="GO:0005524">
    <property type="term" value="F:ATP binding"/>
    <property type="evidence" value="ECO:0007669"/>
    <property type="project" value="UniProtKB-KW"/>
</dbReference>
<gene>
    <name evidence="4" type="ORF">GJ688_18870</name>
</gene>
<dbReference type="InterPro" id="IPR028350">
    <property type="entry name" value="DNAC/IstB-like"/>
</dbReference>
<feature type="domain" description="IstB-like ATP-binding" evidence="3">
    <location>
        <begin position="8"/>
        <end position="243"/>
    </location>
</feature>
<dbReference type="EMBL" id="WNKU01000051">
    <property type="protein sequence ID" value="MTV50983.1"/>
    <property type="molecule type" value="Genomic_DNA"/>
</dbReference>
<dbReference type="OrthoDB" id="9776217at2"/>
<sequence length="247" mass="28312">MLNETTVTKLHEMHLTSMAESFRQQIQDPSFHTLSFEERFGLLVDTEWARRKNNKLSQLIRKAELHFPQACIEDIEYHADRKLDKAQITRLSTCTYIQEKHNIIILGASGAGKTYLSCAYGIAACRNYYTVKYIRLPDLLNELAVARGEGIYQKVMKQYKKVSLLILDEWLLVPLTNTEARDLLEIVEARHKKGSTIFSSQFSPGGWHGKIGEGTLADAILDRIVHDSYTIYIDGEDSMRKRKGIMK</sequence>
<comment type="caution">
    <text evidence="4">The sequence shown here is derived from an EMBL/GenBank/DDBJ whole genome shotgun (WGS) entry which is preliminary data.</text>
</comment>
<evidence type="ECO:0000313" key="4">
    <source>
        <dbReference type="EMBL" id="MTV50983.1"/>
    </source>
</evidence>
<dbReference type="PANTHER" id="PTHR30050">
    <property type="entry name" value="CHROMOSOMAL REPLICATION INITIATOR PROTEIN DNAA"/>
    <property type="match status" value="1"/>
</dbReference>
<dbReference type="SUPFAM" id="SSF52540">
    <property type="entry name" value="P-loop containing nucleoside triphosphate hydrolases"/>
    <property type="match status" value="1"/>
</dbReference>
<dbReference type="Gene3D" id="3.40.50.300">
    <property type="entry name" value="P-loop containing nucleotide triphosphate hydrolases"/>
    <property type="match status" value="1"/>
</dbReference>
<dbReference type="PIRSF" id="PIRSF003073">
    <property type="entry name" value="DNAC_TnpB_IstB"/>
    <property type="match status" value="1"/>
</dbReference>
<dbReference type="AlphaFoldDB" id="A0A6I3SPJ8"/>
<dbReference type="Proteomes" id="UP000430670">
    <property type="component" value="Unassembled WGS sequence"/>
</dbReference>
<keyword evidence="1" id="KW-0547">Nucleotide-binding</keyword>
<evidence type="ECO:0000313" key="5">
    <source>
        <dbReference type="Proteomes" id="UP000430670"/>
    </source>
</evidence>
<dbReference type="GO" id="GO:0006260">
    <property type="term" value="P:DNA replication"/>
    <property type="evidence" value="ECO:0007669"/>
    <property type="project" value="TreeGrafter"/>
</dbReference>
<dbReference type="InterPro" id="IPR027417">
    <property type="entry name" value="P-loop_NTPase"/>
</dbReference>
<proteinExistence type="predicted"/>
<evidence type="ECO:0000259" key="3">
    <source>
        <dbReference type="Pfam" id="PF01695"/>
    </source>
</evidence>
<dbReference type="InterPro" id="IPR002611">
    <property type="entry name" value="IstB_ATP-bd"/>
</dbReference>
<evidence type="ECO:0000256" key="2">
    <source>
        <dbReference type="ARBA" id="ARBA00022840"/>
    </source>
</evidence>
<reference evidence="4 5" key="1">
    <citation type="submission" date="2019-11" db="EMBL/GenBank/DDBJ databases">
        <title>Whole-genome sequence of a the green, strictly anaerobic photosynthetic bacterium Heliobacillus mobilis DSM 6151.</title>
        <authorList>
            <person name="Kyndt J.A."/>
            <person name="Meyer T.E."/>
        </authorList>
    </citation>
    <scope>NUCLEOTIDE SEQUENCE [LARGE SCALE GENOMIC DNA]</scope>
    <source>
        <strain evidence="4 5">DSM 6151</strain>
    </source>
</reference>
<name>A0A6I3SPJ8_HELMO</name>
<protein>
    <submittedName>
        <fullName evidence="4">AAA family ATPase</fullName>
    </submittedName>
</protein>
<dbReference type="InterPro" id="IPR047661">
    <property type="entry name" value="IstB"/>
</dbReference>
<dbReference type="RefSeq" id="WP_155478065.1">
    <property type="nucleotide sequence ID" value="NZ_WNKU01000051.1"/>
</dbReference>
<keyword evidence="5" id="KW-1185">Reference proteome</keyword>
<dbReference type="PANTHER" id="PTHR30050:SF4">
    <property type="entry name" value="ATP-BINDING PROTEIN RV3427C IN INSERTION SEQUENCE-RELATED"/>
    <property type="match status" value="1"/>
</dbReference>
<evidence type="ECO:0000256" key="1">
    <source>
        <dbReference type="ARBA" id="ARBA00022741"/>
    </source>
</evidence>
<accession>A0A6I3SPJ8</accession>
<dbReference type="NCBIfam" id="NF038214">
    <property type="entry name" value="IS21_help_AAA"/>
    <property type="match status" value="1"/>
</dbReference>